<dbReference type="GO" id="GO:0004252">
    <property type="term" value="F:serine-type endopeptidase activity"/>
    <property type="evidence" value="ECO:0007669"/>
    <property type="project" value="UniProtKB-EC"/>
</dbReference>
<dbReference type="InterPro" id="IPR050430">
    <property type="entry name" value="Peptidase_S1"/>
</dbReference>
<evidence type="ECO:0000259" key="11">
    <source>
        <dbReference type="PROSITE" id="PS50240"/>
    </source>
</evidence>
<evidence type="ECO:0000256" key="9">
    <source>
        <dbReference type="ARBA" id="ARBA00038868"/>
    </source>
</evidence>
<evidence type="ECO:0000256" key="2">
    <source>
        <dbReference type="ARBA" id="ARBA00022757"/>
    </source>
</evidence>
<dbReference type="CDD" id="cd00190">
    <property type="entry name" value="Tryp_SPc"/>
    <property type="match status" value="1"/>
</dbReference>
<dbReference type="InterPro" id="IPR043504">
    <property type="entry name" value="Peptidase_S1_PA_chymotrypsin"/>
</dbReference>
<keyword evidence="1" id="KW-0645">Protease</keyword>
<organism evidence="12 13">
    <name type="scientific">Plutella xylostella</name>
    <name type="common">Diamondback moth</name>
    <name type="synonym">Plutella maculipennis</name>
    <dbReference type="NCBI Taxonomy" id="51655"/>
    <lineage>
        <taxon>Eukaryota</taxon>
        <taxon>Metazoa</taxon>
        <taxon>Ecdysozoa</taxon>
        <taxon>Arthropoda</taxon>
        <taxon>Hexapoda</taxon>
        <taxon>Insecta</taxon>
        <taxon>Pterygota</taxon>
        <taxon>Neoptera</taxon>
        <taxon>Endopterygota</taxon>
        <taxon>Lepidoptera</taxon>
        <taxon>Glossata</taxon>
        <taxon>Ditrysia</taxon>
        <taxon>Yponomeutoidea</taxon>
        <taxon>Plutellidae</taxon>
        <taxon>Plutella</taxon>
    </lineage>
</organism>
<accession>A0A8S4G8F9</accession>
<evidence type="ECO:0000313" key="13">
    <source>
        <dbReference type="Proteomes" id="UP000653454"/>
    </source>
</evidence>
<dbReference type="EC" id="3.4.21.4" evidence="9"/>
<evidence type="ECO:0000256" key="1">
    <source>
        <dbReference type="ARBA" id="ARBA00022670"/>
    </source>
</evidence>
<sequence length="257" mass="27380">MVTWAVLLLTSAVAAAAAPGHRIVGGEETSIERYPSIVQLDYLRPLTGWGAELRRHHRHAHRRPSAPRTAPSTNVAVNTRRIRVGATNRNSGGTLVSLRSYRNHPEYGVRARNDADICLLYLAQELAFGATAQPAPINAQGSQLPDGSAVVHAGWGAIRSNGPASPVLLDVTIFTVNTDECARRYRSGVTDNMVCAGLLDQGGKDACQGDSGGPLYHNNILVGVVSWGAGCADPYYPGISTRVSSYSDWIVNNAANP</sequence>
<dbReference type="AlphaFoldDB" id="A0A8S4G8F9"/>
<evidence type="ECO:0000256" key="6">
    <source>
        <dbReference type="ARBA" id="ARBA00023157"/>
    </source>
</evidence>
<comment type="catalytic activity">
    <reaction evidence="8">
        <text>Preferential cleavage: Arg-|-Xaa, Lys-|-Xaa.</text>
        <dbReference type="EC" id="3.4.21.4"/>
    </reaction>
</comment>
<evidence type="ECO:0000313" key="12">
    <source>
        <dbReference type="EMBL" id="CAG9137355.1"/>
    </source>
</evidence>
<keyword evidence="2" id="KW-0222">Digestion</keyword>
<dbReference type="PANTHER" id="PTHR24276:SF97">
    <property type="entry name" value="GH13245P2-RELATED"/>
    <property type="match status" value="1"/>
</dbReference>
<dbReference type="Gene3D" id="2.40.10.10">
    <property type="entry name" value="Trypsin-like serine proteases"/>
    <property type="match status" value="1"/>
</dbReference>
<keyword evidence="3" id="KW-0378">Hydrolase</keyword>
<evidence type="ECO:0000256" key="3">
    <source>
        <dbReference type="ARBA" id="ARBA00022801"/>
    </source>
</evidence>
<dbReference type="InterPro" id="IPR009003">
    <property type="entry name" value="Peptidase_S1_PA"/>
</dbReference>
<keyword evidence="4" id="KW-0720">Serine protease</keyword>
<feature type="domain" description="Peptidase S1" evidence="11">
    <location>
        <begin position="23"/>
        <end position="255"/>
    </location>
</feature>
<dbReference type="EMBL" id="CAJHNJ030000213">
    <property type="protein sequence ID" value="CAG9137355.1"/>
    <property type="molecule type" value="Genomic_DNA"/>
</dbReference>
<feature type="signal peptide" evidence="10">
    <location>
        <begin position="1"/>
        <end position="17"/>
    </location>
</feature>
<dbReference type="GO" id="GO:0007586">
    <property type="term" value="P:digestion"/>
    <property type="evidence" value="ECO:0007669"/>
    <property type="project" value="UniProtKB-KW"/>
</dbReference>
<reference evidence="12" key="1">
    <citation type="submission" date="2020-11" db="EMBL/GenBank/DDBJ databases">
        <authorList>
            <person name="Whiteford S."/>
        </authorList>
    </citation>
    <scope>NUCLEOTIDE SEQUENCE</scope>
</reference>
<evidence type="ECO:0000256" key="5">
    <source>
        <dbReference type="ARBA" id="ARBA00023145"/>
    </source>
</evidence>
<protein>
    <recommendedName>
        <fullName evidence="9">trypsin</fullName>
        <ecNumber evidence="9">3.4.21.4</ecNumber>
    </recommendedName>
</protein>
<dbReference type="InterPro" id="IPR001254">
    <property type="entry name" value="Trypsin_dom"/>
</dbReference>
<evidence type="ECO:0000256" key="4">
    <source>
        <dbReference type="ARBA" id="ARBA00022825"/>
    </source>
</evidence>
<keyword evidence="10" id="KW-0732">Signal</keyword>
<dbReference type="InterPro" id="IPR001314">
    <property type="entry name" value="Peptidase_S1A"/>
</dbReference>
<dbReference type="PRINTS" id="PR00722">
    <property type="entry name" value="CHYMOTRYPSIN"/>
</dbReference>
<comment type="similarity">
    <text evidence="7">Belongs to the peptidase S1 family. CLIP subfamily.</text>
</comment>
<comment type="caution">
    <text evidence="12">The sequence shown here is derived from an EMBL/GenBank/DDBJ whole genome shotgun (WGS) entry which is preliminary data.</text>
</comment>
<feature type="chain" id="PRO_5035815224" description="trypsin" evidence="10">
    <location>
        <begin position="18"/>
        <end position="257"/>
    </location>
</feature>
<evidence type="ECO:0000256" key="10">
    <source>
        <dbReference type="SAM" id="SignalP"/>
    </source>
</evidence>
<dbReference type="GO" id="GO:0006508">
    <property type="term" value="P:proteolysis"/>
    <property type="evidence" value="ECO:0007669"/>
    <property type="project" value="UniProtKB-KW"/>
</dbReference>
<dbReference type="FunFam" id="2.40.10.10:FF:000002">
    <property type="entry name" value="Transmembrane protease serine"/>
    <property type="match status" value="1"/>
</dbReference>
<keyword evidence="6" id="KW-1015">Disulfide bond</keyword>
<keyword evidence="5" id="KW-0865">Zymogen</keyword>
<dbReference type="InterPro" id="IPR033116">
    <property type="entry name" value="TRYPSIN_SER"/>
</dbReference>
<evidence type="ECO:0000256" key="7">
    <source>
        <dbReference type="ARBA" id="ARBA00024195"/>
    </source>
</evidence>
<dbReference type="PROSITE" id="PS50240">
    <property type="entry name" value="TRYPSIN_DOM"/>
    <property type="match status" value="1"/>
</dbReference>
<dbReference type="SMART" id="SM00020">
    <property type="entry name" value="Tryp_SPc"/>
    <property type="match status" value="1"/>
</dbReference>
<dbReference type="PROSITE" id="PS00135">
    <property type="entry name" value="TRYPSIN_SER"/>
    <property type="match status" value="1"/>
</dbReference>
<dbReference type="SMR" id="A0A8S4G8F9"/>
<proteinExistence type="inferred from homology"/>
<dbReference type="Pfam" id="PF00089">
    <property type="entry name" value="Trypsin"/>
    <property type="match status" value="1"/>
</dbReference>
<name>A0A8S4G8F9_PLUXY</name>
<evidence type="ECO:0000256" key="8">
    <source>
        <dbReference type="ARBA" id="ARBA00036320"/>
    </source>
</evidence>
<dbReference type="PANTHER" id="PTHR24276">
    <property type="entry name" value="POLYSERASE-RELATED"/>
    <property type="match status" value="1"/>
</dbReference>
<dbReference type="Proteomes" id="UP000653454">
    <property type="component" value="Unassembled WGS sequence"/>
</dbReference>
<keyword evidence="13" id="KW-1185">Reference proteome</keyword>
<gene>
    <name evidence="12" type="ORF">PLXY2_LOCUS15606</name>
</gene>
<dbReference type="SUPFAM" id="SSF50494">
    <property type="entry name" value="Trypsin-like serine proteases"/>
    <property type="match status" value="1"/>
</dbReference>